<dbReference type="EMBL" id="CAMKVN010002043">
    <property type="protein sequence ID" value="CAI2179321.1"/>
    <property type="molecule type" value="Genomic_DNA"/>
</dbReference>
<gene>
    <name evidence="1" type="ORF">FWILDA_LOCUS9030</name>
</gene>
<dbReference type="Proteomes" id="UP001153678">
    <property type="component" value="Unassembled WGS sequence"/>
</dbReference>
<accession>A0A9W4SRV8</accession>
<comment type="caution">
    <text evidence="1">The sequence shown here is derived from an EMBL/GenBank/DDBJ whole genome shotgun (WGS) entry which is preliminary data.</text>
</comment>
<protein>
    <submittedName>
        <fullName evidence="1">16480_t:CDS:1</fullName>
    </submittedName>
</protein>
<evidence type="ECO:0000313" key="2">
    <source>
        <dbReference type="Proteomes" id="UP001153678"/>
    </source>
</evidence>
<dbReference type="AlphaFoldDB" id="A0A9W4SRV8"/>
<proteinExistence type="predicted"/>
<sequence length="116" mass="13340">MVFFDIRISNNASIPKFWSKVKSIHAIGKDSRGSIMNINLIQMECIKAYSIRGYHAEKKPYLYIIAPNRDERFTALDIISSYNSKVDLECKIETASYDTGTYYCKIAKEHRISFSG</sequence>
<organism evidence="1 2">
    <name type="scientific">Funneliformis geosporum</name>
    <dbReference type="NCBI Taxonomy" id="1117311"/>
    <lineage>
        <taxon>Eukaryota</taxon>
        <taxon>Fungi</taxon>
        <taxon>Fungi incertae sedis</taxon>
        <taxon>Mucoromycota</taxon>
        <taxon>Glomeromycotina</taxon>
        <taxon>Glomeromycetes</taxon>
        <taxon>Glomerales</taxon>
        <taxon>Glomeraceae</taxon>
        <taxon>Funneliformis</taxon>
    </lineage>
</organism>
<name>A0A9W4SRV8_9GLOM</name>
<evidence type="ECO:0000313" key="1">
    <source>
        <dbReference type="EMBL" id="CAI2179321.1"/>
    </source>
</evidence>
<keyword evidence="2" id="KW-1185">Reference proteome</keyword>
<reference evidence="1" key="1">
    <citation type="submission" date="2022-08" db="EMBL/GenBank/DDBJ databases">
        <authorList>
            <person name="Kallberg Y."/>
            <person name="Tangrot J."/>
            <person name="Rosling A."/>
        </authorList>
    </citation>
    <scope>NUCLEOTIDE SEQUENCE</scope>
    <source>
        <strain evidence="1">Wild A</strain>
    </source>
</reference>
<dbReference type="OrthoDB" id="2429935at2759"/>